<keyword evidence="3" id="KW-0614">Plasmid</keyword>
<dbReference type="Pfam" id="PF00589">
    <property type="entry name" value="Phage_integrase"/>
    <property type="match status" value="1"/>
</dbReference>
<dbReference type="Gene3D" id="1.10.443.10">
    <property type="entry name" value="Intergrase catalytic core"/>
    <property type="match status" value="1"/>
</dbReference>
<reference evidence="3" key="2">
    <citation type="submission" date="2015-07" db="EMBL/GenBank/DDBJ databases">
        <title>Plasmids, circular viruses and viroids from rat gut.</title>
        <authorList>
            <person name="Jorgensen T.J."/>
            <person name="Hansen M.A."/>
            <person name="Xu Z."/>
            <person name="Tabak M.A."/>
            <person name="Sorensen S.J."/>
            <person name="Hansen L.H."/>
        </authorList>
    </citation>
    <scope>NUCLEOTIDE SEQUENCE</scope>
    <source>
        <plasmid evidence="3">pRGRH1789</plasmid>
    </source>
</reference>
<dbReference type="AlphaFoldDB" id="A0A0H5Q799"/>
<geneLocation type="plasmid" evidence="3">
    <name>pRGRH1789</name>
</geneLocation>
<dbReference type="GO" id="GO:0003677">
    <property type="term" value="F:DNA binding"/>
    <property type="evidence" value="ECO:0007669"/>
    <property type="project" value="InterPro"/>
</dbReference>
<evidence type="ECO:0000259" key="2">
    <source>
        <dbReference type="PROSITE" id="PS51898"/>
    </source>
</evidence>
<dbReference type="GO" id="GO:0006310">
    <property type="term" value="P:DNA recombination"/>
    <property type="evidence" value="ECO:0007669"/>
    <property type="project" value="UniProtKB-KW"/>
</dbReference>
<dbReference type="GO" id="GO:0015074">
    <property type="term" value="P:DNA integration"/>
    <property type="evidence" value="ECO:0007669"/>
    <property type="project" value="InterPro"/>
</dbReference>
<organism evidence="3">
    <name type="scientific">uncultured prokaryote</name>
    <dbReference type="NCBI Taxonomy" id="198431"/>
    <lineage>
        <taxon>unclassified sequences</taxon>
        <taxon>environmental samples</taxon>
    </lineage>
</organism>
<evidence type="ECO:0000256" key="1">
    <source>
        <dbReference type="ARBA" id="ARBA00023172"/>
    </source>
</evidence>
<dbReference type="InterPro" id="IPR011010">
    <property type="entry name" value="DNA_brk_join_enz"/>
</dbReference>
<keyword evidence="1" id="KW-0233">DNA recombination</keyword>
<evidence type="ECO:0000313" key="3">
    <source>
        <dbReference type="EMBL" id="CRY97906.1"/>
    </source>
</evidence>
<reference evidence="3" key="1">
    <citation type="submission" date="2015-06" db="EMBL/GenBank/DDBJ databases">
        <authorList>
            <person name="Joergensen T."/>
        </authorList>
    </citation>
    <scope>NUCLEOTIDE SEQUENCE</scope>
    <source>
        <plasmid evidence="3">pRGRH1789</plasmid>
    </source>
</reference>
<feature type="domain" description="Tyr recombinase" evidence="2">
    <location>
        <begin position="1"/>
        <end position="175"/>
    </location>
</feature>
<dbReference type="PANTHER" id="PTHR30349">
    <property type="entry name" value="PHAGE INTEGRASE-RELATED"/>
    <property type="match status" value="1"/>
</dbReference>
<dbReference type="InterPro" id="IPR050090">
    <property type="entry name" value="Tyrosine_recombinase_XerCD"/>
</dbReference>
<proteinExistence type="predicted"/>
<sequence length="203" mass="22657">MRADYTAPEVLELLLTALMPPNRLALQASMVTGLRISDVLALRTAQMRQRMTITERKTGKRRRVYWPRELLDALLDQSGRMYVFEGRSDVRKHRTRQAVYKDLRRVAEMYRIDGRKIAEHISPHTARKVYAVSMYHSHGSVAKVQELLQHSDEAVTMIYAMADAMTAARLSAKGQELASVPDIAAGAVTAPEGLPGGRPGKTG</sequence>
<dbReference type="EMBL" id="LN854288">
    <property type="protein sequence ID" value="CRY97906.1"/>
    <property type="molecule type" value="Genomic_DNA"/>
</dbReference>
<dbReference type="PROSITE" id="PS51898">
    <property type="entry name" value="TYR_RECOMBINASE"/>
    <property type="match status" value="1"/>
</dbReference>
<protein>
    <recommendedName>
        <fullName evidence="2">Tyr recombinase domain-containing protein</fullName>
    </recommendedName>
</protein>
<accession>A0A0H5Q799</accession>
<dbReference type="InterPro" id="IPR002104">
    <property type="entry name" value="Integrase_catalytic"/>
</dbReference>
<dbReference type="PANTHER" id="PTHR30349:SF82">
    <property type="entry name" value="INTEGRASE_RECOMBINASE YOEC-RELATED"/>
    <property type="match status" value="1"/>
</dbReference>
<dbReference type="InterPro" id="IPR013762">
    <property type="entry name" value="Integrase-like_cat_sf"/>
</dbReference>
<dbReference type="SUPFAM" id="SSF56349">
    <property type="entry name" value="DNA breaking-rejoining enzymes"/>
    <property type="match status" value="1"/>
</dbReference>
<name>A0A0H5Q799_9ZZZZ</name>